<evidence type="ECO:0000256" key="1">
    <source>
        <dbReference type="SAM" id="MobiDB-lite"/>
    </source>
</evidence>
<dbReference type="EMBL" id="JAIWYP010000002">
    <property type="protein sequence ID" value="KAH3860067.1"/>
    <property type="molecule type" value="Genomic_DNA"/>
</dbReference>
<keyword evidence="3" id="KW-1185">Reference proteome</keyword>
<protein>
    <submittedName>
        <fullName evidence="2">Uncharacterized protein</fullName>
    </submittedName>
</protein>
<gene>
    <name evidence="2" type="ORF">DPMN_022960</name>
</gene>
<evidence type="ECO:0000313" key="3">
    <source>
        <dbReference type="Proteomes" id="UP000828390"/>
    </source>
</evidence>
<feature type="compositionally biased region" description="Basic and acidic residues" evidence="1">
    <location>
        <begin position="59"/>
        <end position="73"/>
    </location>
</feature>
<reference evidence="2" key="1">
    <citation type="journal article" date="2019" name="bioRxiv">
        <title>The Genome of the Zebra Mussel, Dreissena polymorpha: A Resource for Invasive Species Research.</title>
        <authorList>
            <person name="McCartney M.A."/>
            <person name="Auch B."/>
            <person name="Kono T."/>
            <person name="Mallez S."/>
            <person name="Zhang Y."/>
            <person name="Obille A."/>
            <person name="Becker A."/>
            <person name="Abrahante J.E."/>
            <person name="Garbe J."/>
            <person name="Badalamenti J.P."/>
            <person name="Herman A."/>
            <person name="Mangelson H."/>
            <person name="Liachko I."/>
            <person name="Sullivan S."/>
            <person name="Sone E.D."/>
            <person name="Koren S."/>
            <person name="Silverstein K.A.T."/>
            <person name="Beckman K.B."/>
            <person name="Gohl D.M."/>
        </authorList>
    </citation>
    <scope>NUCLEOTIDE SEQUENCE</scope>
    <source>
        <strain evidence="2">Duluth1</strain>
        <tissue evidence="2">Whole animal</tissue>
    </source>
</reference>
<accession>A0A9D4LM52</accession>
<dbReference type="AlphaFoldDB" id="A0A9D4LM52"/>
<comment type="caution">
    <text evidence="2">The sequence shown here is derived from an EMBL/GenBank/DDBJ whole genome shotgun (WGS) entry which is preliminary data.</text>
</comment>
<feature type="region of interest" description="Disordered" evidence="1">
    <location>
        <begin position="57"/>
        <end position="81"/>
    </location>
</feature>
<name>A0A9D4LM52_DREPO</name>
<evidence type="ECO:0000313" key="2">
    <source>
        <dbReference type="EMBL" id="KAH3860067.1"/>
    </source>
</evidence>
<reference evidence="2" key="2">
    <citation type="submission" date="2020-11" db="EMBL/GenBank/DDBJ databases">
        <authorList>
            <person name="McCartney M.A."/>
            <person name="Auch B."/>
            <person name="Kono T."/>
            <person name="Mallez S."/>
            <person name="Becker A."/>
            <person name="Gohl D.M."/>
            <person name="Silverstein K.A.T."/>
            <person name="Koren S."/>
            <person name="Bechman K.B."/>
            <person name="Herman A."/>
            <person name="Abrahante J.E."/>
            <person name="Garbe J."/>
        </authorList>
    </citation>
    <scope>NUCLEOTIDE SEQUENCE</scope>
    <source>
        <strain evidence="2">Duluth1</strain>
        <tissue evidence="2">Whole animal</tissue>
    </source>
</reference>
<dbReference type="Proteomes" id="UP000828390">
    <property type="component" value="Unassembled WGS sequence"/>
</dbReference>
<proteinExistence type="predicted"/>
<sequence>MASNKKEREQKFSLDYYIILCNLMGEDCGVAFLHGLSNHDLMRHRFTEVMQARCASADTDEHPSCNSNKKEPQTKMVVPML</sequence>
<organism evidence="2 3">
    <name type="scientific">Dreissena polymorpha</name>
    <name type="common">Zebra mussel</name>
    <name type="synonym">Mytilus polymorpha</name>
    <dbReference type="NCBI Taxonomy" id="45954"/>
    <lineage>
        <taxon>Eukaryota</taxon>
        <taxon>Metazoa</taxon>
        <taxon>Spiralia</taxon>
        <taxon>Lophotrochozoa</taxon>
        <taxon>Mollusca</taxon>
        <taxon>Bivalvia</taxon>
        <taxon>Autobranchia</taxon>
        <taxon>Heteroconchia</taxon>
        <taxon>Euheterodonta</taxon>
        <taxon>Imparidentia</taxon>
        <taxon>Neoheterodontei</taxon>
        <taxon>Myida</taxon>
        <taxon>Dreissenoidea</taxon>
        <taxon>Dreissenidae</taxon>
        <taxon>Dreissena</taxon>
    </lineage>
</organism>